<organism evidence="8 9">
    <name type="scientific">Pinctada imbricata</name>
    <name type="common">Atlantic pearl-oyster</name>
    <name type="synonym">Pinctada martensii</name>
    <dbReference type="NCBI Taxonomy" id="66713"/>
    <lineage>
        <taxon>Eukaryota</taxon>
        <taxon>Metazoa</taxon>
        <taxon>Spiralia</taxon>
        <taxon>Lophotrochozoa</taxon>
        <taxon>Mollusca</taxon>
        <taxon>Bivalvia</taxon>
        <taxon>Autobranchia</taxon>
        <taxon>Pteriomorphia</taxon>
        <taxon>Pterioida</taxon>
        <taxon>Pterioidea</taxon>
        <taxon>Pteriidae</taxon>
        <taxon>Pinctada</taxon>
    </lineage>
</organism>
<dbReference type="SUPFAM" id="SSF53300">
    <property type="entry name" value="vWA-like"/>
    <property type="match status" value="3"/>
</dbReference>
<dbReference type="CDD" id="cd01450">
    <property type="entry name" value="vWFA_subfamily_ECM"/>
    <property type="match status" value="2"/>
</dbReference>
<keyword evidence="9" id="KW-1185">Reference proteome</keyword>
<evidence type="ECO:0000256" key="3">
    <source>
        <dbReference type="ARBA" id="ARBA00022729"/>
    </source>
</evidence>
<dbReference type="InterPro" id="IPR036465">
    <property type="entry name" value="vWFA_dom_sf"/>
</dbReference>
<evidence type="ECO:0000256" key="5">
    <source>
        <dbReference type="ARBA" id="ARBA00023180"/>
    </source>
</evidence>
<dbReference type="InterPro" id="IPR050525">
    <property type="entry name" value="ECM_Assembly_Org"/>
</dbReference>
<dbReference type="SMART" id="SM00327">
    <property type="entry name" value="VWA"/>
    <property type="match status" value="2"/>
</dbReference>
<dbReference type="Proteomes" id="UP001186944">
    <property type="component" value="Unassembled WGS sequence"/>
</dbReference>
<feature type="domain" description="VWFA" evidence="7">
    <location>
        <begin position="1"/>
        <end position="179"/>
    </location>
</feature>
<evidence type="ECO:0000313" key="8">
    <source>
        <dbReference type="EMBL" id="KAK3096747.1"/>
    </source>
</evidence>
<dbReference type="PANTHER" id="PTHR24020">
    <property type="entry name" value="COLLAGEN ALPHA"/>
    <property type="match status" value="1"/>
</dbReference>
<keyword evidence="5" id="KW-0325">Glycoprotein</keyword>
<gene>
    <name evidence="8" type="ORF">FSP39_002868</name>
</gene>
<dbReference type="FunFam" id="3.40.50.410:FF:000004">
    <property type="entry name" value="collagen alpha-6(VI) chain"/>
    <property type="match status" value="1"/>
</dbReference>
<dbReference type="EMBL" id="VSWD01000007">
    <property type="protein sequence ID" value="KAK3096747.1"/>
    <property type="molecule type" value="Genomic_DNA"/>
</dbReference>
<feature type="non-terminal residue" evidence="8">
    <location>
        <position position="1"/>
    </location>
</feature>
<dbReference type="PANTHER" id="PTHR24020:SF84">
    <property type="entry name" value="VWFA DOMAIN-CONTAINING PROTEIN"/>
    <property type="match status" value="1"/>
</dbReference>
<evidence type="ECO:0000256" key="6">
    <source>
        <dbReference type="SAM" id="MobiDB-lite"/>
    </source>
</evidence>
<dbReference type="Gene3D" id="3.40.50.410">
    <property type="entry name" value="von Willebrand factor, type A domain"/>
    <property type="match status" value="3"/>
</dbReference>
<reference evidence="8" key="1">
    <citation type="submission" date="2019-08" db="EMBL/GenBank/DDBJ databases">
        <title>The improved chromosome-level genome for the pearl oyster Pinctada fucata martensii using PacBio sequencing and Hi-C.</title>
        <authorList>
            <person name="Zheng Z."/>
        </authorList>
    </citation>
    <scope>NUCLEOTIDE SEQUENCE</scope>
    <source>
        <strain evidence="8">ZZ-2019</strain>
        <tissue evidence="8">Adductor muscle</tissue>
    </source>
</reference>
<dbReference type="AlphaFoldDB" id="A0AA89BZS0"/>
<evidence type="ECO:0000313" key="9">
    <source>
        <dbReference type="Proteomes" id="UP001186944"/>
    </source>
</evidence>
<feature type="region of interest" description="Disordered" evidence="6">
    <location>
        <begin position="186"/>
        <end position="219"/>
    </location>
</feature>
<keyword evidence="3" id="KW-0732">Signal</keyword>
<accession>A0AA89BZS0</accession>
<dbReference type="PRINTS" id="PR00453">
    <property type="entry name" value="VWFADOMAIN"/>
</dbReference>
<feature type="domain" description="VWFA" evidence="7">
    <location>
        <begin position="271"/>
        <end position="447"/>
    </location>
</feature>
<sequence length="657" mass="73197">DLVFVLDTSRSVWRPDFKRQLQFVEKVISEFTIGPGQKDTRIGVLTFAQTFYIQFYLKTYTRLNSVKRAVRFIRHRQGYRTNTASALKFLSNYMFKPRYGGRPNATHVAIVVTDGESQSKRSTKAAAKAAKESGIQIFAIGVGMRTDYQELRSIGSDPEGKHVFRVNRFSELGTIKDRLPRNACEVKSTPKPTTTTVATTTTTTTTTTAPPTTTTIPQSTTTLPKKVLLKKYINDIQNLIQGDDPNAGRVSYSDVVFNDSPKDYCREKDAEIYFVLDSSSSIWPINFQKQLSFVNDMIDYFEIDNTKSRIRVGVVVYSTTIKNVIALNSKRTRDQIKRQINETKYLSGRTNTSDAISFVREYGFRKDVVRKGAVKIAIVMTDGISRNPNATQRESDLSKAAGIHLFAIGIGDKVDKTELETIANDPDDKYVFKVENFGGLGTIKELLAISACAVIPDMPQNIKRCDIQSQADIMFIYDAFSLGARKSEMIGNFVHDVISTINSTSGGIQFGRLTDNCPSATNIPMGSPQTAFTRMNFPGIGKMLGDLKAYFPGRPWVKKLGILIVDESTQGVDDARKVMKQTSLDPKFDLMVVSIGDQNSIKFAEDLATDPDINYLIPLSRFADLPAARDKIIAKLCDIVKPKSKPVPRSTLPVILN</sequence>
<comment type="subcellular location">
    <subcellularLocation>
        <location evidence="1">Secreted</location>
    </subcellularLocation>
</comment>
<evidence type="ECO:0000259" key="7">
    <source>
        <dbReference type="PROSITE" id="PS50234"/>
    </source>
</evidence>
<keyword evidence="4" id="KW-0677">Repeat</keyword>
<dbReference type="InterPro" id="IPR002035">
    <property type="entry name" value="VWF_A"/>
</dbReference>
<name>A0AA89BZS0_PINIB</name>
<comment type="caution">
    <text evidence="8">The sequence shown here is derived from an EMBL/GenBank/DDBJ whole genome shotgun (WGS) entry which is preliminary data.</text>
</comment>
<proteinExistence type="predicted"/>
<evidence type="ECO:0000256" key="1">
    <source>
        <dbReference type="ARBA" id="ARBA00004613"/>
    </source>
</evidence>
<feature type="compositionally biased region" description="Low complexity" evidence="6">
    <location>
        <begin position="189"/>
        <end position="219"/>
    </location>
</feature>
<dbReference type="GO" id="GO:0005576">
    <property type="term" value="C:extracellular region"/>
    <property type="evidence" value="ECO:0007669"/>
    <property type="project" value="UniProtKB-SubCell"/>
</dbReference>
<dbReference type="PROSITE" id="PS50234">
    <property type="entry name" value="VWFA"/>
    <property type="match status" value="2"/>
</dbReference>
<protein>
    <recommendedName>
        <fullName evidence="7">VWFA domain-containing protein</fullName>
    </recommendedName>
</protein>
<evidence type="ECO:0000256" key="4">
    <source>
        <dbReference type="ARBA" id="ARBA00022737"/>
    </source>
</evidence>
<dbReference type="Pfam" id="PF00092">
    <property type="entry name" value="VWA"/>
    <property type="match status" value="2"/>
</dbReference>
<keyword evidence="2" id="KW-0964">Secreted</keyword>
<evidence type="ECO:0000256" key="2">
    <source>
        <dbReference type="ARBA" id="ARBA00022525"/>
    </source>
</evidence>